<dbReference type="EMBL" id="CAJJDN010000241">
    <property type="protein sequence ID" value="CAD8129733.1"/>
    <property type="molecule type" value="Genomic_DNA"/>
</dbReference>
<feature type="repeat" description="WD" evidence="1">
    <location>
        <begin position="307"/>
        <end position="338"/>
    </location>
</feature>
<accession>A0A8S1RQX3</accession>
<keyword evidence="4" id="KW-1185">Reference proteome</keyword>
<feature type="coiled-coil region" evidence="2">
    <location>
        <begin position="135"/>
        <end position="169"/>
    </location>
</feature>
<dbReference type="OrthoDB" id="2013972at2759"/>
<reference evidence="3" key="1">
    <citation type="submission" date="2021-01" db="EMBL/GenBank/DDBJ databases">
        <authorList>
            <consortium name="Genoscope - CEA"/>
            <person name="William W."/>
        </authorList>
    </citation>
    <scope>NUCLEOTIDE SEQUENCE</scope>
</reference>
<keyword evidence="2" id="KW-0175">Coiled coil</keyword>
<dbReference type="PROSITE" id="PS50082">
    <property type="entry name" value="WD_REPEATS_2"/>
    <property type="match status" value="2"/>
</dbReference>
<keyword evidence="1" id="KW-0853">WD repeat</keyword>
<organism evidence="3 4">
    <name type="scientific">Paramecium sonneborni</name>
    <dbReference type="NCBI Taxonomy" id="65129"/>
    <lineage>
        <taxon>Eukaryota</taxon>
        <taxon>Sar</taxon>
        <taxon>Alveolata</taxon>
        <taxon>Ciliophora</taxon>
        <taxon>Intramacronucleata</taxon>
        <taxon>Oligohymenophorea</taxon>
        <taxon>Peniculida</taxon>
        <taxon>Parameciidae</taxon>
        <taxon>Paramecium</taxon>
    </lineage>
</organism>
<dbReference type="Pfam" id="PF00400">
    <property type="entry name" value="WD40"/>
    <property type="match status" value="3"/>
</dbReference>
<name>A0A8S1RQX3_9CILI</name>
<dbReference type="Proteomes" id="UP000692954">
    <property type="component" value="Unassembled WGS sequence"/>
</dbReference>
<dbReference type="PANTHER" id="PTHR19920">
    <property type="entry name" value="WD40 PROTEIN CIAO1"/>
    <property type="match status" value="1"/>
</dbReference>
<evidence type="ECO:0000256" key="2">
    <source>
        <dbReference type="SAM" id="Coils"/>
    </source>
</evidence>
<dbReference type="PANTHER" id="PTHR19920:SF0">
    <property type="entry name" value="CYTOSOLIC IRON-SULFUR PROTEIN ASSEMBLY PROTEIN CIAO1-RELATED"/>
    <property type="match status" value="1"/>
</dbReference>
<evidence type="ECO:0000313" key="4">
    <source>
        <dbReference type="Proteomes" id="UP000692954"/>
    </source>
</evidence>
<sequence length="525" mass="61904">MNCTWHFNHQVSLICIASHQCQQRKLCIECLYNHGVDLKQTVPIDKFEETLVKKKKESKLDEQSKLLDQRKSILSKIETIIKEIQEGLAKTIKQIYDMIELENQKYINLLYGNLNLAQSSNTELENLVQIFHNKLDLRSAEKNQYIAKLDNLENQLNLVAEAFNEKIKKEMNQFNLIDFFSKMFEEVESFINSKTNEQVQHTQQPLIQSFKYEIIKDKSIKEEKRCRVFTVSKDGSIVAIGCNKHIKLYQFNQGIMKQTHILKAHKNNVNTLNFIQKSNQLISGDDAGSIVIWQSNNNSQWNPLETIKIHNDYISCLILDNWENFFVSCSYDTTIKFWIKQNQWICQQTIPDHTSKVYQISINDQQDKVISCGKDNEIFVIEYSQQSKIWMLIQKIKVDCYGKRLCFINNNLFTFQPCNSNLMHVYEMNKVSREFAKTQNITINQGKDNFSFFPQQFIKQKQILVNKHSKYVYFLRKTEKDGFKVEQSIPFKTDELFGQLSDDGEYFISWDISSKVIQIRKYMEE</sequence>
<comment type="caution">
    <text evidence="3">The sequence shown here is derived from an EMBL/GenBank/DDBJ whole genome shotgun (WGS) entry which is preliminary data.</text>
</comment>
<dbReference type="SMART" id="SM00320">
    <property type="entry name" value="WD40"/>
    <property type="match status" value="4"/>
</dbReference>
<evidence type="ECO:0000256" key="1">
    <source>
        <dbReference type="PROSITE-ProRule" id="PRU00221"/>
    </source>
</evidence>
<dbReference type="InterPro" id="IPR001680">
    <property type="entry name" value="WD40_rpt"/>
</dbReference>
<gene>
    <name evidence="3" type="ORF">PSON_ATCC_30995.1.T2410009</name>
</gene>
<feature type="repeat" description="WD" evidence="1">
    <location>
        <begin position="262"/>
        <end position="294"/>
    </location>
</feature>
<dbReference type="GO" id="GO:0016226">
    <property type="term" value="P:iron-sulfur cluster assembly"/>
    <property type="evidence" value="ECO:0007669"/>
    <property type="project" value="TreeGrafter"/>
</dbReference>
<dbReference type="PROSITE" id="PS50294">
    <property type="entry name" value="WD_REPEATS_REGION"/>
    <property type="match status" value="1"/>
</dbReference>
<protein>
    <submittedName>
        <fullName evidence="3">Uncharacterized protein</fullName>
    </submittedName>
</protein>
<proteinExistence type="predicted"/>
<dbReference type="GO" id="GO:0097361">
    <property type="term" value="C:cytosolic [4Fe-4S] assembly targeting complex"/>
    <property type="evidence" value="ECO:0007669"/>
    <property type="project" value="TreeGrafter"/>
</dbReference>
<evidence type="ECO:0000313" key="3">
    <source>
        <dbReference type="EMBL" id="CAD8129733.1"/>
    </source>
</evidence>
<dbReference type="AlphaFoldDB" id="A0A8S1RQX3"/>